<sequence length="144" mass="16438">MMVMHMREVIVARGHENIRATHRTTLEVTKDRELSLRGDCIVGVDADKSISELSSGLKERLKEGLKCKITLELPDYGLKEELFGFGSEKLTFDHPTDIVVRKSSFVCGRTLLVKANKAARDLSREFVSHLRYPETEIFFIIEIE</sequence>
<proteinExistence type="predicted"/>
<dbReference type="EMBL" id="CP005290">
    <property type="protein sequence ID" value="AGK60793.1"/>
    <property type="molecule type" value="Genomic_DNA"/>
</dbReference>
<dbReference type="Proteomes" id="UP000013307">
    <property type="component" value="Chromosome"/>
</dbReference>
<dbReference type="AlphaFoldDB" id="N0BCQ3"/>
<keyword evidence="2" id="KW-1185">Reference proteome</keyword>
<dbReference type="eggNOG" id="arCOG04171">
    <property type="taxonomic scope" value="Archaea"/>
</dbReference>
<gene>
    <name evidence="1" type="ORF">Asulf_00782</name>
</gene>
<dbReference type="PANTHER" id="PTHR40696:SF1">
    <property type="entry name" value="DUF371 DOMAIN-CONTAINING PROTEIN"/>
    <property type="match status" value="1"/>
</dbReference>
<reference evidence="1 2" key="1">
    <citation type="journal article" date="2013" name="Genome Announc.">
        <title>Complete Genome Sequence of the Thermophilic and Facultatively Chemolithoautotrophic Sulfate Reducer Archaeoglobus sulfaticallidus Strain PM70-1T.</title>
        <authorList>
            <person name="Stokke R."/>
            <person name="Hocking W.P."/>
            <person name="Steinsbu B.O."/>
            <person name="Steen I.H."/>
        </authorList>
    </citation>
    <scope>NUCLEOTIDE SEQUENCE [LARGE SCALE GENOMIC DNA]</scope>
    <source>
        <strain evidence="1">PM70-1</strain>
    </source>
</reference>
<evidence type="ECO:0000313" key="2">
    <source>
        <dbReference type="Proteomes" id="UP000013307"/>
    </source>
</evidence>
<organism evidence="1 2">
    <name type="scientific">Archaeoglobus sulfaticallidus PM70-1</name>
    <dbReference type="NCBI Taxonomy" id="387631"/>
    <lineage>
        <taxon>Archaea</taxon>
        <taxon>Methanobacteriati</taxon>
        <taxon>Methanobacteriota</taxon>
        <taxon>Archaeoglobi</taxon>
        <taxon>Archaeoglobales</taxon>
        <taxon>Archaeoglobaceae</taxon>
        <taxon>Archaeoglobus</taxon>
    </lineage>
</organism>
<dbReference type="InterPro" id="IPR023131">
    <property type="entry name" value="Mth639-like_dom_sf"/>
</dbReference>
<name>N0BCQ3_9EURY</name>
<dbReference type="PANTHER" id="PTHR40696">
    <property type="entry name" value="DUF371 FAMILY PROTEIN"/>
    <property type="match status" value="1"/>
</dbReference>
<dbReference type="HOGENOM" id="CLU_135994_0_0_2"/>
<dbReference type="Pfam" id="PF04027">
    <property type="entry name" value="DUF371"/>
    <property type="match status" value="1"/>
</dbReference>
<dbReference type="KEGG" id="ast:Asulf_00782"/>
<dbReference type="Gene3D" id="2.60.120.630">
    <property type="entry name" value="mth639 domain like"/>
    <property type="match status" value="1"/>
</dbReference>
<dbReference type="InterPro" id="IPR007171">
    <property type="entry name" value="DUF371"/>
</dbReference>
<evidence type="ECO:0000313" key="1">
    <source>
        <dbReference type="EMBL" id="AGK60793.1"/>
    </source>
</evidence>
<accession>N0BCQ3</accession>
<protein>
    <submittedName>
        <fullName evidence="1">Uncharacterized protein conserved in archaea</fullName>
    </submittedName>
</protein>
<dbReference type="STRING" id="387631.Asulf_00782"/>